<feature type="compositionally biased region" description="Acidic residues" evidence="1">
    <location>
        <begin position="18"/>
        <end position="31"/>
    </location>
</feature>
<dbReference type="GO" id="GO:0030686">
    <property type="term" value="C:90S preribosome"/>
    <property type="evidence" value="ECO:0007669"/>
    <property type="project" value="TreeGrafter"/>
</dbReference>
<protein>
    <submittedName>
        <fullName evidence="2">Uncharacterized protein</fullName>
    </submittedName>
</protein>
<dbReference type="PANTHER" id="PTHR14490:SF5">
    <property type="entry name" value="PROTEIN KRI1 HOMOLOG"/>
    <property type="match status" value="1"/>
</dbReference>
<reference evidence="2" key="1">
    <citation type="thesis" date="2020" institute="ProQuest LLC" country="789 East Eisenhower Parkway, Ann Arbor, MI, USA">
        <title>Comparative Genomics and Chromosome Evolution.</title>
        <authorList>
            <person name="Mudd A.B."/>
        </authorList>
    </citation>
    <scope>NUCLEOTIDE SEQUENCE</scope>
    <source>
        <strain evidence="2">237g6f4</strain>
        <tissue evidence="2">Blood</tissue>
    </source>
</reference>
<dbReference type="AlphaFoldDB" id="A0AAV6YFY1"/>
<feature type="region of interest" description="Disordered" evidence="1">
    <location>
        <begin position="15"/>
        <end position="86"/>
    </location>
</feature>
<evidence type="ECO:0000313" key="3">
    <source>
        <dbReference type="Proteomes" id="UP000824782"/>
    </source>
</evidence>
<comment type="caution">
    <text evidence="2">The sequence shown here is derived from an EMBL/GenBank/DDBJ whole genome shotgun (WGS) entry which is preliminary data.</text>
</comment>
<dbReference type="GO" id="GO:0000447">
    <property type="term" value="P:endonucleolytic cleavage in ITS1 to separate SSU-rRNA from 5.8S rRNA and LSU-rRNA from tricistronic rRNA transcript (SSU-rRNA, 5.8S rRNA, LSU-rRNA)"/>
    <property type="evidence" value="ECO:0007669"/>
    <property type="project" value="TreeGrafter"/>
</dbReference>
<dbReference type="GO" id="GO:0005730">
    <property type="term" value="C:nucleolus"/>
    <property type="evidence" value="ECO:0007669"/>
    <property type="project" value="TreeGrafter"/>
</dbReference>
<dbReference type="PANTHER" id="PTHR14490">
    <property type="entry name" value="ZINC FINGER, ZZ TYPE"/>
    <property type="match status" value="1"/>
</dbReference>
<dbReference type="EMBL" id="WNYA01052742">
    <property type="protein sequence ID" value="KAG8535987.1"/>
    <property type="molecule type" value="Genomic_DNA"/>
</dbReference>
<sequence length="173" mass="20216">MYLKDYERKVILEKEGKYEDEENSDGEEEIIQNERAQSPTYMDEQRQIRESFRKFVEDSDDDKEEEEGTTANLLTKRMKTEKEQEKEEEEYIAWLKGQKDVEDKDEVKEMVSTEEPPMLPPGSSLHPGIGGSHWFWCFVCAELSEAILDRSETRRRGAIPEGLFSEQGLQGVR</sequence>
<dbReference type="Proteomes" id="UP000824782">
    <property type="component" value="Unassembled WGS sequence"/>
</dbReference>
<evidence type="ECO:0000313" key="2">
    <source>
        <dbReference type="EMBL" id="KAG8535987.1"/>
    </source>
</evidence>
<accession>A0AAV6YFY1</accession>
<organism evidence="2 3">
    <name type="scientific">Engystomops pustulosus</name>
    <name type="common">Tungara frog</name>
    <name type="synonym">Physalaemus pustulosus</name>
    <dbReference type="NCBI Taxonomy" id="76066"/>
    <lineage>
        <taxon>Eukaryota</taxon>
        <taxon>Metazoa</taxon>
        <taxon>Chordata</taxon>
        <taxon>Craniata</taxon>
        <taxon>Vertebrata</taxon>
        <taxon>Euteleostomi</taxon>
        <taxon>Amphibia</taxon>
        <taxon>Batrachia</taxon>
        <taxon>Anura</taxon>
        <taxon>Neobatrachia</taxon>
        <taxon>Hyloidea</taxon>
        <taxon>Leptodactylidae</taxon>
        <taxon>Leiuperinae</taxon>
        <taxon>Engystomops</taxon>
    </lineage>
</organism>
<keyword evidence="3" id="KW-1185">Reference proteome</keyword>
<evidence type="ECO:0000256" key="1">
    <source>
        <dbReference type="SAM" id="MobiDB-lite"/>
    </source>
</evidence>
<feature type="compositionally biased region" description="Basic and acidic residues" evidence="1">
    <location>
        <begin position="43"/>
        <end position="57"/>
    </location>
</feature>
<gene>
    <name evidence="2" type="ORF">GDO81_027352</name>
</gene>
<name>A0AAV6YFY1_ENGPU</name>
<feature type="compositionally biased region" description="Acidic residues" evidence="1">
    <location>
        <begin position="58"/>
        <end position="68"/>
    </location>
</feature>
<proteinExistence type="predicted"/>
<dbReference type="InterPro" id="IPR018034">
    <property type="entry name" value="Kri1"/>
</dbReference>